<evidence type="ECO:0008006" key="3">
    <source>
        <dbReference type="Google" id="ProtNLM"/>
    </source>
</evidence>
<keyword evidence="2" id="KW-1185">Reference proteome</keyword>
<name>A0ABN9UTJ3_9DINO</name>
<evidence type="ECO:0000313" key="1">
    <source>
        <dbReference type="EMBL" id="CAK0862568.1"/>
    </source>
</evidence>
<organism evidence="1 2">
    <name type="scientific">Prorocentrum cordatum</name>
    <dbReference type="NCBI Taxonomy" id="2364126"/>
    <lineage>
        <taxon>Eukaryota</taxon>
        <taxon>Sar</taxon>
        <taxon>Alveolata</taxon>
        <taxon>Dinophyceae</taxon>
        <taxon>Prorocentrales</taxon>
        <taxon>Prorocentraceae</taxon>
        <taxon>Prorocentrum</taxon>
    </lineage>
</organism>
<accession>A0ABN9UTJ3</accession>
<sequence>MTTFAAGWIPLRGRVCPHAYSSAQSFGLQVASSFLSAAFVVAVVLASPCSFPPSLNGRRGFLLAEQRAGVCPPSCGRISATFTGQPRSGVPHRFSLPFLFSISSHFRKWLYMIPSMFCLFPASPRRL</sequence>
<protein>
    <recommendedName>
        <fullName evidence="3">Transmembrane protein</fullName>
    </recommendedName>
</protein>
<reference evidence="1" key="1">
    <citation type="submission" date="2023-10" db="EMBL/GenBank/DDBJ databases">
        <authorList>
            <person name="Chen Y."/>
            <person name="Shah S."/>
            <person name="Dougan E. K."/>
            <person name="Thang M."/>
            <person name="Chan C."/>
        </authorList>
    </citation>
    <scope>NUCLEOTIDE SEQUENCE [LARGE SCALE GENOMIC DNA]</scope>
</reference>
<dbReference type="Proteomes" id="UP001189429">
    <property type="component" value="Unassembled WGS sequence"/>
</dbReference>
<proteinExistence type="predicted"/>
<dbReference type="EMBL" id="CAUYUJ010016171">
    <property type="protein sequence ID" value="CAK0862568.1"/>
    <property type="molecule type" value="Genomic_DNA"/>
</dbReference>
<evidence type="ECO:0000313" key="2">
    <source>
        <dbReference type="Proteomes" id="UP001189429"/>
    </source>
</evidence>
<comment type="caution">
    <text evidence="1">The sequence shown here is derived from an EMBL/GenBank/DDBJ whole genome shotgun (WGS) entry which is preliminary data.</text>
</comment>
<gene>
    <name evidence="1" type="ORF">PCOR1329_LOCUS50953</name>
</gene>